<dbReference type="PANTHER" id="PTHR31005">
    <property type="entry name" value="DUF4139 DOMAIN-CONTAINING PROTEIN"/>
    <property type="match status" value="1"/>
</dbReference>
<feature type="signal peptide" evidence="2">
    <location>
        <begin position="1"/>
        <end position="30"/>
    </location>
</feature>
<reference evidence="6" key="1">
    <citation type="journal article" date="2019" name="Int. J. Syst. Evol. Microbiol.">
        <title>The Global Catalogue of Microorganisms (GCM) 10K type strain sequencing project: providing services to taxonomists for standard genome sequencing and annotation.</title>
        <authorList>
            <consortium name="The Broad Institute Genomics Platform"/>
            <consortium name="The Broad Institute Genome Sequencing Center for Infectious Disease"/>
            <person name="Wu L."/>
            <person name="Ma J."/>
        </authorList>
    </citation>
    <scope>NUCLEOTIDE SEQUENCE [LARGE SCALE GENOMIC DNA]</scope>
    <source>
        <strain evidence="6">JCM 17561</strain>
    </source>
</reference>
<feature type="domain" description="DUF4140" evidence="4">
    <location>
        <begin position="39"/>
        <end position="132"/>
    </location>
</feature>
<keyword evidence="6" id="KW-1185">Reference proteome</keyword>
<evidence type="ECO:0000313" key="5">
    <source>
        <dbReference type="EMBL" id="GAA3996861.1"/>
    </source>
</evidence>
<dbReference type="NCBIfam" id="TIGR02231">
    <property type="entry name" value="mucoidy inhibitor MuiA family protein"/>
    <property type="match status" value="1"/>
</dbReference>
<accession>A0ABP7RFS4</accession>
<dbReference type="Proteomes" id="UP001501627">
    <property type="component" value="Unassembled WGS sequence"/>
</dbReference>
<dbReference type="InterPro" id="IPR025554">
    <property type="entry name" value="DUF4140"/>
</dbReference>
<feature type="domain" description="DUF4139" evidence="3">
    <location>
        <begin position="223"/>
        <end position="534"/>
    </location>
</feature>
<gene>
    <name evidence="5" type="ORF">GCM10022279_20610</name>
</gene>
<dbReference type="RefSeq" id="WP_344869621.1">
    <property type="nucleotide sequence ID" value="NZ_BAABBP010000017.1"/>
</dbReference>
<name>A0ABP7RFS4_9BURK</name>
<feature type="region of interest" description="Disordered" evidence="1">
    <location>
        <begin position="277"/>
        <end position="298"/>
    </location>
</feature>
<organism evidence="5 6">
    <name type="scientific">Comamonas faecalis</name>
    <dbReference type="NCBI Taxonomy" id="1387849"/>
    <lineage>
        <taxon>Bacteria</taxon>
        <taxon>Pseudomonadati</taxon>
        <taxon>Pseudomonadota</taxon>
        <taxon>Betaproteobacteria</taxon>
        <taxon>Burkholderiales</taxon>
        <taxon>Comamonadaceae</taxon>
        <taxon>Comamonas</taxon>
    </lineage>
</organism>
<evidence type="ECO:0000256" key="2">
    <source>
        <dbReference type="SAM" id="SignalP"/>
    </source>
</evidence>
<protein>
    <submittedName>
        <fullName evidence="5">Mucoidy inhibitor MuiA family protein</fullName>
    </submittedName>
</protein>
<keyword evidence="2" id="KW-0732">Signal</keyword>
<evidence type="ECO:0000313" key="6">
    <source>
        <dbReference type="Proteomes" id="UP001501627"/>
    </source>
</evidence>
<dbReference type="InterPro" id="IPR037291">
    <property type="entry name" value="DUF4139"/>
</dbReference>
<dbReference type="InterPro" id="IPR011935">
    <property type="entry name" value="CHP02231"/>
</dbReference>
<dbReference type="EMBL" id="BAABBP010000017">
    <property type="protein sequence ID" value="GAA3996861.1"/>
    <property type="molecule type" value="Genomic_DNA"/>
</dbReference>
<proteinExistence type="predicted"/>
<dbReference type="Pfam" id="PF13600">
    <property type="entry name" value="DUF4140"/>
    <property type="match status" value="1"/>
</dbReference>
<comment type="caution">
    <text evidence="5">The sequence shown here is derived from an EMBL/GenBank/DDBJ whole genome shotgun (WGS) entry which is preliminary data.</text>
</comment>
<dbReference type="Pfam" id="PF13598">
    <property type="entry name" value="DUF4139"/>
    <property type="match status" value="1"/>
</dbReference>
<feature type="chain" id="PRO_5045631361" evidence="2">
    <location>
        <begin position="31"/>
        <end position="543"/>
    </location>
</feature>
<sequence length="543" mass="57437">MKFALRLSPAYTRAPWLAGALLASAAGACAAQGARISAVTLYPGSATVERVQSLAAGSTQAVFDCLPAGLDARSLQVAADTAATVVGDIRVRESERALASGCASAQQARLDALDEQLAAVGAEIDALQLAQTYLHTVANGGIAPAPAPAGAAPKTGATAAPIAATSTTLQRTALDQLVQLHRAQQRQQALQLQRKALEQPGAPGGDRVSTVTVTLAAPQATQLRLSYQVRGPSWSPSYRALLDSDSGRLQLQRLALVAQNTGEDWQDVQLTLSTGQPLRATQGPLPRPWTLDERPEPPPEAVAKRAMVAAAPAPMAMAMRETAADDAPPGVQQDMGALATTFRISQRVSVPVGGERLTLTLASEPLQAQLLVRTTPMLDASAYLVAQLPQLEGVWPAGPVALYRDGAYAGQGRLDPGNAALWRQGLSFGRDERVQVSTAPERSFSAATGLTDSGVERTIERSWRVDNHHARAVQLQVLDAAPVSRNAKIRVQSQYEPAPADTAWNERAGTIAWTQELAAGASAQFSARHQLRYARDLMLQEQR</sequence>
<evidence type="ECO:0000256" key="1">
    <source>
        <dbReference type="SAM" id="MobiDB-lite"/>
    </source>
</evidence>
<dbReference type="PROSITE" id="PS51257">
    <property type="entry name" value="PROKAR_LIPOPROTEIN"/>
    <property type="match status" value="1"/>
</dbReference>
<dbReference type="PANTHER" id="PTHR31005:SF8">
    <property type="entry name" value="DUF4139 DOMAIN-CONTAINING PROTEIN"/>
    <property type="match status" value="1"/>
</dbReference>
<evidence type="ECO:0000259" key="4">
    <source>
        <dbReference type="Pfam" id="PF13600"/>
    </source>
</evidence>
<evidence type="ECO:0000259" key="3">
    <source>
        <dbReference type="Pfam" id="PF13598"/>
    </source>
</evidence>